<evidence type="ECO:0000256" key="3">
    <source>
        <dbReference type="ARBA" id="ARBA00022801"/>
    </source>
</evidence>
<keyword evidence="4" id="KW-0862">Zinc</keyword>
<evidence type="ECO:0000259" key="5">
    <source>
        <dbReference type="SMART" id="SM00849"/>
    </source>
</evidence>
<dbReference type="STRING" id="1076937.SAMN04488120_11411"/>
<evidence type="ECO:0000313" key="6">
    <source>
        <dbReference type="EMBL" id="SFF62757.1"/>
    </source>
</evidence>
<keyword evidence="2" id="KW-0479">Metal-binding</keyword>
<keyword evidence="3" id="KW-0378">Hydrolase</keyword>
<name>A0A1I2KBY6_9GAMM</name>
<dbReference type="Pfam" id="PF00753">
    <property type="entry name" value="Lactamase_B"/>
    <property type="match status" value="1"/>
</dbReference>
<dbReference type="GO" id="GO:0016787">
    <property type="term" value="F:hydrolase activity"/>
    <property type="evidence" value="ECO:0007669"/>
    <property type="project" value="UniProtKB-KW"/>
</dbReference>
<evidence type="ECO:0000256" key="4">
    <source>
        <dbReference type="ARBA" id="ARBA00022833"/>
    </source>
</evidence>
<sequence length="312" mass="33895">MRVSTLVVLGLGAGVAALVWSFAPQTLPVDDEAVYPLLERAQVPPQMRVGVLHTGRMDSKAVFAYRGGGLEDRVFGMDVVVVEHPAGTLLFDAGFGRNVQAHAHTIPYLMRTLSSITPEVPVIEQLQRAHIAPEQLAGVVLTHAHWDHVSGLEDLRGVPVWVTQAELDFIRSGHPAARLARELGELDYRVYAFDGPPYAGFDASHDVFGDGTVVLVPAGGHTPGSVIAFVQAPQGRYALVGDLAWQREGIDRPAERPWLSRLLVDHDARAVRAALTHLHRLQQANPDLVILPAHDRRLMQTLPAAFTGAPAH</sequence>
<reference evidence="6 7" key="1">
    <citation type="submission" date="2016-10" db="EMBL/GenBank/DDBJ databases">
        <authorList>
            <person name="de Groot N.N."/>
        </authorList>
    </citation>
    <scope>NUCLEOTIDE SEQUENCE [LARGE SCALE GENOMIC DNA]</scope>
    <source>
        <strain evidence="6 7">DSM 23609</strain>
    </source>
</reference>
<dbReference type="InterPro" id="IPR051013">
    <property type="entry name" value="MBL_superfamily_lactonases"/>
</dbReference>
<organism evidence="6 7">
    <name type="scientific">Fontimonas thermophila</name>
    <dbReference type="NCBI Taxonomy" id="1076937"/>
    <lineage>
        <taxon>Bacteria</taxon>
        <taxon>Pseudomonadati</taxon>
        <taxon>Pseudomonadota</taxon>
        <taxon>Gammaproteobacteria</taxon>
        <taxon>Nevskiales</taxon>
        <taxon>Nevskiaceae</taxon>
        <taxon>Fontimonas</taxon>
    </lineage>
</organism>
<evidence type="ECO:0000313" key="7">
    <source>
        <dbReference type="Proteomes" id="UP000199771"/>
    </source>
</evidence>
<dbReference type="CDD" id="cd07730">
    <property type="entry name" value="metallo-hydrolase-like_MBL-fold"/>
    <property type="match status" value="1"/>
</dbReference>
<dbReference type="RefSeq" id="WP_159431163.1">
    <property type="nucleotide sequence ID" value="NZ_FOOC01000014.1"/>
</dbReference>
<dbReference type="PANTHER" id="PTHR42978">
    <property type="entry name" value="QUORUM-QUENCHING LACTONASE YTNP-RELATED-RELATED"/>
    <property type="match status" value="1"/>
</dbReference>
<dbReference type="AlphaFoldDB" id="A0A1I2KBY6"/>
<dbReference type="EMBL" id="FOOC01000014">
    <property type="protein sequence ID" value="SFF62757.1"/>
    <property type="molecule type" value="Genomic_DNA"/>
</dbReference>
<evidence type="ECO:0000256" key="2">
    <source>
        <dbReference type="ARBA" id="ARBA00022723"/>
    </source>
</evidence>
<dbReference type="SUPFAM" id="SSF56281">
    <property type="entry name" value="Metallo-hydrolase/oxidoreductase"/>
    <property type="match status" value="1"/>
</dbReference>
<proteinExistence type="inferred from homology"/>
<accession>A0A1I2KBY6</accession>
<dbReference type="PANTHER" id="PTHR42978:SF3">
    <property type="entry name" value="BLR3078 PROTEIN"/>
    <property type="match status" value="1"/>
</dbReference>
<dbReference type="SMART" id="SM00849">
    <property type="entry name" value="Lactamase_B"/>
    <property type="match status" value="1"/>
</dbReference>
<dbReference type="InterPro" id="IPR001279">
    <property type="entry name" value="Metallo-B-lactamas"/>
</dbReference>
<evidence type="ECO:0000256" key="1">
    <source>
        <dbReference type="ARBA" id="ARBA00007749"/>
    </source>
</evidence>
<dbReference type="InterPro" id="IPR036866">
    <property type="entry name" value="RibonucZ/Hydroxyglut_hydro"/>
</dbReference>
<dbReference type="OrthoDB" id="9803916at2"/>
<dbReference type="Gene3D" id="3.60.15.10">
    <property type="entry name" value="Ribonuclease Z/Hydroxyacylglutathione hydrolase-like"/>
    <property type="match status" value="1"/>
</dbReference>
<dbReference type="Proteomes" id="UP000199771">
    <property type="component" value="Unassembled WGS sequence"/>
</dbReference>
<gene>
    <name evidence="6" type="ORF">SAMN04488120_11411</name>
</gene>
<feature type="domain" description="Metallo-beta-lactamase" evidence="5">
    <location>
        <begin position="76"/>
        <end position="294"/>
    </location>
</feature>
<dbReference type="GO" id="GO:0046872">
    <property type="term" value="F:metal ion binding"/>
    <property type="evidence" value="ECO:0007669"/>
    <property type="project" value="UniProtKB-KW"/>
</dbReference>
<protein>
    <submittedName>
        <fullName evidence="6">Metallo-beta-lactamase superfamily protein</fullName>
    </submittedName>
</protein>
<comment type="similarity">
    <text evidence="1">Belongs to the metallo-beta-lactamase superfamily.</text>
</comment>
<keyword evidence="7" id="KW-1185">Reference proteome</keyword>